<keyword evidence="2" id="KW-1133">Transmembrane helix</keyword>
<dbReference type="EMBL" id="MU006614">
    <property type="protein sequence ID" value="KAF2742148.1"/>
    <property type="molecule type" value="Genomic_DNA"/>
</dbReference>
<gene>
    <name evidence="3" type="ORF">M011DRAFT_413207</name>
</gene>
<reference evidence="3" key="1">
    <citation type="journal article" date="2020" name="Stud. Mycol.">
        <title>101 Dothideomycetes genomes: a test case for predicting lifestyles and emergence of pathogens.</title>
        <authorList>
            <person name="Haridas S."/>
            <person name="Albert R."/>
            <person name="Binder M."/>
            <person name="Bloem J."/>
            <person name="Labutti K."/>
            <person name="Salamov A."/>
            <person name="Andreopoulos B."/>
            <person name="Baker S."/>
            <person name="Barry K."/>
            <person name="Bills G."/>
            <person name="Bluhm B."/>
            <person name="Cannon C."/>
            <person name="Castanera R."/>
            <person name="Culley D."/>
            <person name="Daum C."/>
            <person name="Ezra D."/>
            <person name="Gonzalez J."/>
            <person name="Henrissat B."/>
            <person name="Kuo A."/>
            <person name="Liang C."/>
            <person name="Lipzen A."/>
            <person name="Lutzoni F."/>
            <person name="Magnuson J."/>
            <person name="Mondo S."/>
            <person name="Nolan M."/>
            <person name="Ohm R."/>
            <person name="Pangilinan J."/>
            <person name="Park H.-J."/>
            <person name="Ramirez L."/>
            <person name="Alfaro M."/>
            <person name="Sun H."/>
            <person name="Tritt A."/>
            <person name="Yoshinaga Y."/>
            <person name="Zwiers L.-H."/>
            <person name="Turgeon B."/>
            <person name="Goodwin S."/>
            <person name="Spatafora J."/>
            <person name="Crous P."/>
            <person name="Grigoriev I."/>
        </authorList>
    </citation>
    <scope>NUCLEOTIDE SEQUENCE</scope>
    <source>
        <strain evidence="3">CBS 119925</strain>
    </source>
</reference>
<feature type="compositionally biased region" description="Polar residues" evidence="1">
    <location>
        <begin position="246"/>
        <end position="268"/>
    </location>
</feature>
<evidence type="ECO:0000313" key="4">
    <source>
        <dbReference type="Proteomes" id="UP000799440"/>
    </source>
</evidence>
<evidence type="ECO:0000256" key="1">
    <source>
        <dbReference type="SAM" id="MobiDB-lite"/>
    </source>
</evidence>
<keyword evidence="2" id="KW-0472">Membrane</keyword>
<name>A0A6A6UV64_9PLEO</name>
<feature type="transmembrane region" description="Helical" evidence="2">
    <location>
        <begin position="41"/>
        <end position="63"/>
    </location>
</feature>
<keyword evidence="2" id="KW-0812">Transmembrane</keyword>
<accession>A0A6A6UV64</accession>
<feature type="transmembrane region" description="Helical" evidence="2">
    <location>
        <begin position="83"/>
        <end position="104"/>
    </location>
</feature>
<dbReference type="AlphaFoldDB" id="A0A6A6UV64"/>
<keyword evidence="4" id="KW-1185">Reference proteome</keyword>
<sequence length="440" mass="47142">MEQSRRIYSSLLGGIVCLTTITNTILSILEAASLSSKKASLAGLPVAASVFGSLSVCCVAVFLTQYVRTAEGRLNRSIWSRRIVIFVCVSVSSIAAAITLASIITMKSRLDEMPLASAAIIKKWSGFLAGHIFVWTITTLLQAGLFLLPLWVQRGGEKIVSIPYNNRASVMSEVRTSEHTTNMYALEPTLPFSPLAKVPSSTFSERSSHSLRGWRESLNQAVRPMSSRAKLLHRPSSTRDAPSLCSDAQSISNQSDGFETWDTSSVPAQTKEAAGLSVPSRGTALEPIPGSRPASPARALDGPFQLQDEGSEVDVLPPPPKLRPDTSRPPSPVVSEGHIHPLFRSESPVPPPEVLTPGTNVMASPLSTQMIACPPRPYGRMRSNSSRNGSPSLLSNESFRGRAASSPSSRSPSPPSRELTPPIPDPVPGRLGEEGQQSCN</sequence>
<organism evidence="3 4">
    <name type="scientific">Sporormia fimetaria CBS 119925</name>
    <dbReference type="NCBI Taxonomy" id="1340428"/>
    <lineage>
        <taxon>Eukaryota</taxon>
        <taxon>Fungi</taxon>
        <taxon>Dikarya</taxon>
        <taxon>Ascomycota</taxon>
        <taxon>Pezizomycotina</taxon>
        <taxon>Dothideomycetes</taxon>
        <taxon>Pleosporomycetidae</taxon>
        <taxon>Pleosporales</taxon>
        <taxon>Sporormiaceae</taxon>
        <taxon>Sporormia</taxon>
    </lineage>
</organism>
<evidence type="ECO:0000256" key="2">
    <source>
        <dbReference type="SAM" id="Phobius"/>
    </source>
</evidence>
<protein>
    <submittedName>
        <fullName evidence="3">Uncharacterized protein</fullName>
    </submittedName>
</protein>
<feature type="transmembrane region" description="Helical" evidence="2">
    <location>
        <begin position="124"/>
        <end position="148"/>
    </location>
</feature>
<dbReference type="OrthoDB" id="5431149at2759"/>
<feature type="compositionally biased region" description="Polar residues" evidence="1">
    <location>
        <begin position="357"/>
        <end position="370"/>
    </location>
</feature>
<feature type="region of interest" description="Disordered" evidence="1">
    <location>
        <begin position="225"/>
        <end position="440"/>
    </location>
</feature>
<feature type="transmembrane region" description="Helical" evidence="2">
    <location>
        <begin position="7"/>
        <end position="29"/>
    </location>
</feature>
<evidence type="ECO:0000313" key="3">
    <source>
        <dbReference type="EMBL" id="KAF2742148.1"/>
    </source>
</evidence>
<feature type="compositionally biased region" description="Pro residues" evidence="1">
    <location>
        <begin position="316"/>
        <end position="332"/>
    </location>
</feature>
<feature type="compositionally biased region" description="Low complexity" evidence="1">
    <location>
        <begin position="380"/>
        <end position="396"/>
    </location>
</feature>
<dbReference type="Proteomes" id="UP000799440">
    <property type="component" value="Unassembled WGS sequence"/>
</dbReference>
<proteinExistence type="predicted"/>